<feature type="coiled-coil region" evidence="1">
    <location>
        <begin position="76"/>
        <end position="105"/>
    </location>
</feature>
<keyword evidence="3" id="KW-1185">Reference proteome</keyword>
<dbReference type="Gene3D" id="1.25.40.10">
    <property type="entry name" value="Tetratricopeptide repeat domain"/>
    <property type="match status" value="1"/>
</dbReference>
<dbReference type="VEuPathDB" id="FungiDB:SCODWIG_01708"/>
<accession>A0A376B5I5</accession>
<evidence type="ECO:0008006" key="4">
    <source>
        <dbReference type="Google" id="ProtNLM"/>
    </source>
</evidence>
<name>A0A376B5I5_9ASCO</name>
<sequence length="902" mass="104767">MRSYNLLKFKVQRRFIIISKSKSKTRKRLIRDEPSITGTTADLQLKNLKNMGNGIIDSDLKSLIKTENSKELQFKIKQLQEFTKNLKAQLKVSEAKKKFETVERENINELKWKVTSQNKTTTSALANSRDTSRSSANITSLIASENNIFQENNNLLPAALKEIIGNNTLIFQCLANSRNRNWNPIVEKLSESSEKLSMMSVNDLRFQFIPYIRNLSFENIERLDNMLMERCRSHKAGHDAEVTRFPMAFFECIFKNLLDSATTASNTKENYEYVLQFFDKLLGRYDKSLETYGADGLLKKFKLNNVIMGHCITYIARMGALAEYNVMNKYLAKFSQYGIQPNRNNYTTLIKFSIDKKNYAQAWDFFDTMKFLSVKEHAPDEKTYYSMLLICNEEANYAKAIDLYNELKDLYDNAKSSKMNKVFPFHIDSSSKDLQPSIKTLSLMALILAKSSRDNIISEGKSGSLRLLGWKYIHEICDRKDVQVAEAPSTTLSRYDKDSGDTLNNLDSFYVLKAMMALASYDGDVGLARALYFKYVSKIKITGSTKINLDPSMFNLLMHSYSRCRFDHIPVLLGYEEGSKLRSQILSNVDYTGRTLEEANSKVILPPFLPKAEILTKEEILMESRALWQFHVERMYENSDTIQIDYEKDIEACKKISTDFESFKFNMFALITNWKKLSHVDDNLLNTKNLCTFLNTAISMDDLREYLLRLRTFSYEEPQLDVMLKREWDNYSQNIIPSFTGKSTDSTFVNTENIKQHNRYDMFSMRYRILQQSEIYLLSMKAAVHFKNLDLGKDIWKKRGGYRKTWAFKNDPNWKKNDEIFAVSVVSFFTELGYLTDAMSVIMSSKKYINWSYPMVKKLHQALLEIEDVHSIEILLDITNNKKDLYEQKLQEIGKSLEKLKL</sequence>
<proteinExistence type="predicted"/>
<reference evidence="3" key="1">
    <citation type="submission" date="2018-06" db="EMBL/GenBank/DDBJ databases">
        <authorList>
            <person name="Guldener U."/>
        </authorList>
    </citation>
    <scope>NUCLEOTIDE SEQUENCE [LARGE SCALE GENOMIC DNA]</scope>
    <source>
        <strain evidence="3">UTAD17</strain>
    </source>
</reference>
<dbReference type="Proteomes" id="UP000262825">
    <property type="component" value="Unassembled WGS sequence"/>
</dbReference>
<dbReference type="AlphaFoldDB" id="A0A376B5I5"/>
<evidence type="ECO:0000256" key="1">
    <source>
        <dbReference type="SAM" id="Coils"/>
    </source>
</evidence>
<gene>
    <name evidence="2" type="ORF">SCODWIG_01708</name>
</gene>
<evidence type="ECO:0000313" key="2">
    <source>
        <dbReference type="EMBL" id="SSD59947.1"/>
    </source>
</evidence>
<protein>
    <recommendedName>
        <fullName evidence="4">Mitochondrial group I intron splicing factor CCM1</fullName>
    </recommendedName>
</protein>
<organism evidence="2 3">
    <name type="scientific">Saccharomycodes ludwigii</name>
    <dbReference type="NCBI Taxonomy" id="36035"/>
    <lineage>
        <taxon>Eukaryota</taxon>
        <taxon>Fungi</taxon>
        <taxon>Dikarya</taxon>
        <taxon>Ascomycota</taxon>
        <taxon>Saccharomycotina</taxon>
        <taxon>Saccharomycetes</taxon>
        <taxon>Saccharomycodales</taxon>
        <taxon>Saccharomycodaceae</taxon>
        <taxon>Saccharomycodes</taxon>
    </lineage>
</organism>
<dbReference type="EMBL" id="UFAJ01000236">
    <property type="protein sequence ID" value="SSD59947.1"/>
    <property type="molecule type" value="Genomic_DNA"/>
</dbReference>
<keyword evidence="1" id="KW-0175">Coiled coil</keyword>
<dbReference type="InterPro" id="IPR011990">
    <property type="entry name" value="TPR-like_helical_dom_sf"/>
</dbReference>
<evidence type="ECO:0000313" key="3">
    <source>
        <dbReference type="Proteomes" id="UP000262825"/>
    </source>
</evidence>